<evidence type="ECO:0000256" key="1">
    <source>
        <dbReference type="ARBA" id="ARBA00022801"/>
    </source>
</evidence>
<reference evidence="4" key="1">
    <citation type="journal article" date="2014" name="Int. J. Syst. Evol. Microbiol.">
        <title>Complete genome sequence of Corynebacterium casei LMG S-19264T (=DSM 44701T), isolated from a smear-ripened cheese.</title>
        <authorList>
            <consortium name="US DOE Joint Genome Institute (JGI-PGF)"/>
            <person name="Walter F."/>
            <person name="Albersmeier A."/>
            <person name="Kalinowski J."/>
            <person name="Ruckert C."/>
        </authorList>
    </citation>
    <scope>NUCLEOTIDE SEQUENCE</scope>
    <source>
        <strain evidence="4">CGMCC 1.12785</strain>
    </source>
</reference>
<reference evidence="4" key="2">
    <citation type="submission" date="2020-09" db="EMBL/GenBank/DDBJ databases">
        <authorList>
            <person name="Sun Q."/>
            <person name="Zhou Y."/>
        </authorList>
    </citation>
    <scope>NUCLEOTIDE SEQUENCE</scope>
    <source>
        <strain evidence="4">CGMCC 1.12785</strain>
    </source>
</reference>
<dbReference type="RefSeq" id="WP_229745161.1">
    <property type="nucleotide sequence ID" value="NZ_BMFY01000012.1"/>
</dbReference>
<feature type="domain" description="CN hydrolase" evidence="3">
    <location>
        <begin position="38"/>
        <end position="273"/>
    </location>
</feature>
<dbReference type="Proteomes" id="UP000616114">
    <property type="component" value="Unassembled WGS sequence"/>
</dbReference>
<dbReference type="Gene3D" id="3.60.110.10">
    <property type="entry name" value="Carbon-nitrogen hydrolase"/>
    <property type="match status" value="1"/>
</dbReference>
<feature type="region of interest" description="Disordered" evidence="2">
    <location>
        <begin position="1"/>
        <end position="33"/>
    </location>
</feature>
<evidence type="ECO:0000256" key="2">
    <source>
        <dbReference type="SAM" id="MobiDB-lite"/>
    </source>
</evidence>
<dbReference type="PANTHER" id="PTHR43674:SF2">
    <property type="entry name" value="BETA-UREIDOPROPIONASE"/>
    <property type="match status" value="1"/>
</dbReference>
<evidence type="ECO:0000313" key="5">
    <source>
        <dbReference type="Proteomes" id="UP000616114"/>
    </source>
</evidence>
<dbReference type="EMBL" id="BMFY01000012">
    <property type="protein sequence ID" value="GGA22344.1"/>
    <property type="molecule type" value="Genomic_DNA"/>
</dbReference>
<dbReference type="InterPro" id="IPR036526">
    <property type="entry name" value="C-N_Hydrolase_sf"/>
</dbReference>
<comment type="caution">
    <text evidence="4">The sequence shown here is derived from an EMBL/GenBank/DDBJ whole genome shotgun (WGS) entry which is preliminary data.</text>
</comment>
<dbReference type="PANTHER" id="PTHR43674">
    <property type="entry name" value="NITRILASE C965.09-RELATED"/>
    <property type="match status" value="1"/>
</dbReference>
<protein>
    <recommendedName>
        <fullName evidence="3">CN hydrolase domain-containing protein</fullName>
    </recommendedName>
</protein>
<accession>A0A8J2TZV1</accession>
<evidence type="ECO:0000313" key="4">
    <source>
        <dbReference type="EMBL" id="GGA22344.1"/>
    </source>
</evidence>
<name>A0A8J2TZV1_9MICO</name>
<dbReference type="GO" id="GO:0033388">
    <property type="term" value="P:putrescine biosynthetic process from arginine"/>
    <property type="evidence" value="ECO:0007669"/>
    <property type="project" value="TreeGrafter"/>
</dbReference>
<proteinExistence type="predicted"/>
<organism evidence="4 5">
    <name type="scientific">Sediminivirga luteola</name>
    <dbReference type="NCBI Taxonomy" id="1774748"/>
    <lineage>
        <taxon>Bacteria</taxon>
        <taxon>Bacillati</taxon>
        <taxon>Actinomycetota</taxon>
        <taxon>Actinomycetes</taxon>
        <taxon>Micrococcales</taxon>
        <taxon>Brevibacteriaceae</taxon>
        <taxon>Sediminivirga</taxon>
    </lineage>
</organism>
<dbReference type="AlphaFoldDB" id="A0A8J2TZV1"/>
<dbReference type="Pfam" id="PF00795">
    <property type="entry name" value="CN_hydrolase"/>
    <property type="match status" value="1"/>
</dbReference>
<dbReference type="InterPro" id="IPR050345">
    <property type="entry name" value="Aliph_Amidase/BUP"/>
</dbReference>
<evidence type="ECO:0000259" key="3">
    <source>
        <dbReference type="PROSITE" id="PS50263"/>
    </source>
</evidence>
<dbReference type="SUPFAM" id="SSF56317">
    <property type="entry name" value="Carbon-nitrogen hydrolase"/>
    <property type="match status" value="1"/>
</dbReference>
<dbReference type="InterPro" id="IPR003010">
    <property type="entry name" value="C-N_Hydrolase"/>
</dbReference>
<dbReference type="GO" id="GO:0050126">
    <property type="term" value="F:N-carbamoylputrescine amidase activity"/>
    <property type="evidence" value="ECO:0007669"/>
    <property type="project" value="TreeGrafter"/>
</dbReference>
<keyword evidence="5" id="KW-1185">Reference proteome</keyword>
<keyword evidence="1" id="KW-0378">Hydrolase</keyword>
<sequence>MTDAAPAPGGPAAGAGDGLLPAGEDTQPARPGADAAPLRLRLLQTDPVLGDVDGNLWRLDAEVRRARDRDLVIAPELATHGYHLSEVPDAAPLDPQDRRLQALGSHGPAVVTGFAEAFRHHTFNSAALLDGEDPRIQRKMYLPNYRGWEERKHFRPGGRLHCFDLLDTRMAILICNDAWQPAVPWLAVHGGAEVLVVPANSAVSEVGVPTSRAWEALLLHAAVVLQAYVVFVNRSGQENNRDFWGGSRVYHPSGEVMAALGTEPGYLDVDLDLAELRLLRRRWPLLQESRADVVARQAAALAAEEY</sequence>
<gene>
    <name evidence="4" type="ORF">GCM10011333_26760</name>
</gene>
<dbReference type="PROSITE" id="PS50263">
    <property type="entry name" value="CN_HYDROLASE"/>
    <property type="match status" value="1"/>
</dbReference>